<dbReference type="PANTHER" id="PTHR47763:SF1">
    <property type="entry name" value="DUF659 DOMAIN-CONTAINING PROTEIN"/>
    <property type="match status" value="1"/>
</dbReference>
<feature type="domain" description="VWFA" evidence="4">
    <location>
        <begin position="70"/>
        <end position="284"/>
    </location>
</feature>
<dbReference type="AlphaFoldDB" id="A0A9D4MTM5"/>
<comment type="subcellular location">
    <subcellularLocation>
        <location evidence="1">Secreted</location>
    </subcellularLocation>
</comment>
<keyword evidence="2" id="KW-0964">Secreted</keyword>
<keyword evidence="3" id="KW-0732">Signal</keyword>
<accession>A0A9D4MTM5</accession>
<dbReference type="PANTHER" id="PTHR47763">
    <property type="entry name" value="ALPHA-PROTEIN KINASE VWKA"/>
    <property type="match status" value="1"/>
</dbReference>
<dbReference type="InterPro" id="IPR002035">
    <property type="entry name" value="VWF_A"/>
</dbReference>
<comment type="caution">
    <text evidence="5">The sequence shown here is derived from an EMBL/GenBank/DDBJ whole genome shotgun (WGS) entry which is preliminary data.</text>
</comment>
<sequence>MRVEECLPILASLVYCARAGLPVSLEDFRNNFNRGVMKAAPERLRPNIPIVMITSKPVPVDLTIRRESLDLAFIMDTTGSMSSYIETARRNIQRVVDEVSTDSNKDIKFALVEYRDHPPQDHTYVFRKHDFTPLVSTMKSWLDASQASGGGDTPEAVADALHAGNSLSWRPNAVKIAVLVADAPPHGLDPPLDRSFPGGSPNGHDPIDMAHKFAKLGVKLYSVGCEPSISPYKDFFMAMAYIAGGQYIPLTDPQKLIDAIIGGAREEMSLSKFSQDVQNEVQKVIASGAQPNKDAITQSVFKRLSDSGAQTTQLLRNNQPLEGPSAGALAIAATTSLADARNVFTKGSSAGSTGGTLTRKLSPIGGRISAFDKMASRPSMRIADAPILHSATGGGVGGEAFTAVERSISMDQVARMVNMAVAAAV</sequence>
<protein>
    <recommendedName>
        <fullName evidence="4">VWFA domain-containing protein</fullName>
    </recommendedName>
</protein>
<dbReference type="PROSITE" id="PS50234">
    <property type="entry name" value="VWFA"/>
    <property type="match status" value="1"/>
</dbReference>
<dbReference type="InterPro" id="IPR052969">
    <property type="entry name" value="Thr-specific_kinase-like"/>
</dbReference>
<keyword evidence="6" id="KW-1185">Reference proteome</keyword>
<organism evidence="5 6">
    <name type="scientific">Dreissena polymorpha</name>
    <name type="common">Zebra mussel</name>
    <name type="synonym">Mytilus polymorpha</name>
    <dbReference type="NCBI Taxonomy" id="45954"/>
    <lineage>
        <taxon>Eukaryota</taxon>
        <taxon>Metazoa</taxon>
        <taxon>Spiralia</taxon>
        <taxon>Lophotrochozoa</taxon>
        <taxon>Mollusca</taxon>
        <taxon>Bivalvia</taxon>
        <taxon>Autobranchia</taxon>
        <taxon>Heteroconchia</taxon>
        <taxon>Euheterodonta</taxon>
        <taxon>Imparidentia</taxon>
        <taxon>Neoheterodontei</taxon>
        <taxon>Myida</taxon>
        <taxon>Dreissenoidea</taxon>
        <taxon>Dreissenidae</taxon>
        <taxon>Dreissena</taxon>
    </lineage>
</organism>
<proteinExistence type="predicted"/>
<evidence type="ECO:0000256" key="1">
    <source>
        <dbReference type="ARBA" id="ARBA00004613"/>
    </source>
</evidence>
<evidence type="ECO:0000256" key="2">
    <source>
        <dbReference type="ARBA" id="ARBA00022525"/>
    </source>
</evidence>
<dbReference type="GO" id="GO:0005737">
    <property type="term" value="C:cytoplasm"/>
    <property type="evidence" value="ECO:0007669"/>
    <property type="project" value="TreeGrafter"/>
</dbReference>
<dbReference type="Proteomes" id="UP000828390">
    <property type="component" value="Unassembled WGS sequence"/>
</dbReference>
<name>A0A9D4MTM5_DREPO</name>
<dbReference type="EMBL" id="JAIWYP010000001">
    <property type="protein sequence ID" value="KAH3882248.1"/>
    <property type="molecule type" value="Genomic_DNA"/>
</dbReference>
<dbReference type="InterPro" id="IPR036465">
    <property type="entry name" value="vWFA_dom_sf"/>
</dbReference>
<dbReference type="SUPFAM" id="SSF53300">
    <property type="entry name" value="vWA-like"/>
    <property type="match status" value="1"/>
</dbReference>
<evidence type="ECO:0000313" key="6">
    <source>
        <dbReference type="Proteomes" id="UP000828390"/>
    </source>
</evidence>
<evidence type="ECO:0000259" key="4">
    <source>
        <dbReference type="PROSITE" id="PS50234"/>
    </source>
</evidence>
<dbReference type="Pfam" id="PF25106">
    <property type="entry name" value="VWA_4"/>
    <property type="match status" value="1"/>
</dbReference>
<dbReference type="SMART" id="SM00327">
    <property type="entry name" value="VWA"/>
    <property type="match status" value="1"/>
</dbReference>
<evidence type="ECO:0000313" key="5">
    <source>
        <dbReference type="EMBL" id="KAH3882248.1"/>
    </source>
</evidence>
<reference evidence="5" key="2">
    <citation type="submission" date="2020-11" db="EMBL/GenBank/DDBJ databases">
        <authorList>
            <person name="McCartney M.A."/>
            <person name="Auch B."/>
            <person name="Kono T."/>
            <person name="Mallez S."/>
            <person name="Becker A."/>
            <person name="Gohl D.M."/>
            <person name="Silverstein K.A.T."/>
            <person name="Koren S."/>
            <person name="Bechman K.B."/>
            <person name="Herman A."/>
            <person name="Abrahante J.E."/>
            <person name="Garbe J."/>
        </authorList>
    </citation>
    <scope>NUCLEOTIDE SEQUENCE</scope>
    <source>
        <strain evidence="5">Duluth1</strain>
        <tissue evidence="5">Whole animal</tissue>
    </source>
</reference>
<dbReference type="GO" id="GO:0004674">
    <property type="term" value="F:protein serine/threonine kinase activity"/>
    <property type="evidence" value="ECO:0007669"/>
    <property type="project" value="TreeGrafter"/>
</dbReference>
<gene>
    <name evidence="5" type="ORF">DPMN_006182</name>
</gene>
<dbReference type="Gene3D" id="3.40.50.410">
    <property type="entry name" value="von Willebrand factor, type A domain"/>
    <property type="match status" value="1"/>
</dbReference>
<reference evidence="5" key="1">
    <citation type="journal article" date="2019" name="bioRxiv">
        <title>The Genome of the Zebra Mussel, Dreissena polymorpha: A Resource for Invasive Species Research.</title>
        <authorList>
            <person name="McCartney M.A."/>
            <person name="Auch B."/>
            <person name="Kono T."/>
            <person name="Mallez S."/>
            <person name="Zhang Y."/>
            <person name="Obille A."/>
            <person name="Becker A."/>
            <person name="Abrahante J.E."/>
            <person name="Garbe J."/>
            <person name="Badalamenti J.P."/>
            <person name="Herman A."/>
            <person name="Mangelson H."/>
            <person name="Liachko I."/>
            <person name="Sullivan S."/>
            <person name="Sone E.D."/>
            <person name="Koren S."/>
            <person name="Silverstein K.A.T."/>
            <person name="Beckman K.B."/>
            <person name="Gohl D.M."/>
        </authorList>
    </citation>
    <scope>NUCLEOTIDE SEQUENCE</scope>
    <source>
        <strain evidence="5">Duluth1</strain>
        <tissue evidence="5">Whole animal</tissue>
    </source>
</reference>
<dbReference type="InterPro" id="IPR056861">
    <property type="entry name" value="HMCN1-like_VWA"/>
</dbReference>
<evidence type="ECO:0000256" key="3">
    <source>
        <dbReference type="ARBA" id="ARBA00022729"/>
    </source>
</evidence>